<dbReference type="HOGENOM" id="CLU_018106_1_0_12"/>
<comment type="subcellular location">
    <subcellularLocation>
        <location evidence="1">Cell membrane</location>
        <topology evidence="1">Multi-pass membrane protein</topology>
    </subcellularLocation>
</comment>
<dbReference type="Proteomes" id="UP000001296">
    <property type="component" value="Chromosome"/>
</dbReference>
<evidence type="ECO:0000313" key="8">
    <source>
        <dbReference type="EMBL" id="ADN01530.1"/>
    </source>
</evidence>
<dbReference type="EMBL" id="CP001698">
    <property type="protein sequence ID" value="ADN01530.1"/>
    <property type="molecule type" value="Genomic_DNA"/>
</dbReference>
<keyword evidence="3" id="KW-1003">Cell membrane</keyword>
<evidence type="ECO:0000256" key="1">
    <source>
        <dbReference type="ARBA" id="ARBA00004651"/>
    </source>
</evidence>
<dbReference type="eggNOG" id="COG2059">
    <property type="taxonomic scope" value="Bacteria"/>
</dbReference>
<feature type="transmembrane region" description="Helical" evidence="7">
    <location>
        <begin position="48"/>
        <end position="69"/>
    </location>
</feature>
<reference key="1">
    <citation type="submission" date="2009-08" db="EMBL/GenBank/DDBJ databases">
        <title>The genome sequence of Spirochaeta thermophila DSM6192.</title>
        <authorList>
            <person name="Angelov A."/>
            <person name="Mientus M."/>
            <person name="Wittenberg S."/>
            <person name="Lehmann R."/>
            <person name="Liesegang H."/>
            <person name="Daniel R."/>
            <person name="Liebl W."/>
        </authorList>
    </citation>
    <scope>NUCLEOTIDE SEQUENCE</scope>
    <source>
        <strain>DSM 6192</strain>
    </source>
</reference>
<evidence type="ECO:0000256" key="5">
    <source>
        <dbReference type="ARBA" id="ARBA00022989"/>
    </source>
</evidence>
<feature type="transmembrane region" description="Helical" evidence="7">
    <location>
        <begin position="185"/>
        <end position="218"/>
    </location>
</feature>
<dbReference type="PANTHER" id="PTHR43663:SF2">
    <property type="entry name" value="CHROMATE TRANSPORT PROTEIN-RELATED"/>
    <property type="match status" value="1"/>
</dbReference>
<evidence type="ECO:0000256" key="7">
    <source>
        <dbReference type="SAM" id="Phobius"/>
    </source>
</evidence>
<comment type="similarity">
    <text evidence="2">Belongs to the chromate ion transporter (CHR) (TC 2.A.51) family.</text>
</comment>
<dbReference type="InterPro" id="IPR003370">
    <property type="entry name" value="Chromate_transpt"/>
</dbReference>
<dbReference type="AlphaFoldDB" id="E0RQM7"/>
<organism evidence="8 9">
    <name type="scientific">Winmispira thermophila (strain ATCC 49972 / DSM 6192 / RI 19.B1)</name>
    <name type="common">Spirochaeta thermophila</name>
    <dbReference type="NCBI Taxonomy" id="665571"/>
    <lineage>
        <taxon>Bacteria</taxon>
        <taxon>Pseudomonadati</taxon>
        <taxon>Spirochaetota</taxon>
        <taxon>Spirochaetia</taxon>
        <taxon>Winmispirales</taxon>
        <taxon>Winmispiraceae</taxon>
        <taxon>Winmispira</taxon>
    </lineage>
</organism>
<keyword evidence="5 7" id="KW-1133">Transmembrane helix</keyword>
<dbReference type="PANTHER" id="PTHR43663">
    <property type="entry name" value="CHROMATE TRANSPORT PROTEIN-RELATED"/>
    <property type="match status" value="1"/>
</dbReference>
<feature type="transmembrane region" description="Helical" evidence="7">
    <location>
        <begin position="150"/>
        <end position="173"/>
    </location>
</feature>
<evidence type="ECO:0000256" key="2">
    <source>
        <dbReference type="ARBA" id="ARBA00005262"/>
    </source>
</evidence>
<evidence type="ECO:0000256" key="3">
    <source>
        <dbReference type="ARBA" id="ARBA00022475"/>
    </source>
</evidence>
<name>E0RQM7_WINT6</name>
<protein>
    <submittedName>
        <fullName evidence="8">Chromate transport protein</fullName>
    </submittedName>
</protein>
<sequence length="226" mass="23928">MVQAFISLRAIPFSLPLLWIRSLSLYYDSDHMWKRGGLSVNGAVTGKARLFLTFFSIGAVTFGGGYAMIPLIQRDLCERKRWLEEKEMLDILAAAQSVPGAVAINTASLVGMRLAGVGGALAAMLGMVLPSFLVILLVAGVLYRFVHVELVGHAFAGMRAVVLGLLASVVLSVGRSTVKDAWSGVIAVGAVVCVVVLGVHPVLVLLGAGVLGLLASLWRTGRRSDE</sequence>
<dbReference type="InterPro" id="IPR052518">
    <property type="entry name" value="CHR_Transporter"/>
</dbReference>
<gene>
    <name evidence="8" type="ordered locus">STHERM_c05650</name>
</gene>
<evidence type="ECO:0000313" key="9">
    <source>
        <dbReference type="Proteomes" id="UP000001296"/>
    </source>
</evidence>
<accession>E0RQM7</accession>
<feature type="transmembrane region" description="Helical" evidence="7">
    <location>
        <begin position="117"/>
        <end position="143"/>
    </location>
</feature>
<dbReference type="PaxDb" id="665571-STHERM_c05650"/>
<evidence type="ECO:0000256" key="6">
    <source>
        <dbReference type="ARBA" id="ARBA00023136"/>
    </source>
</evidence>
<dbReference type="GO" id="GO:0005886">
    <property type="term" value="C:plasma membrane"/>
    <property type="evidence" value="ECO:0007669"/>
    <property type="project" value="UniProtKB-SubCell"/>
</dbReference>
<dbReference type="GO" id="GO:0015109">
    <property type="term" value="F:chromate transmembrane transporter activity"/>
    <property type="evidence" value="ECO:0007669"/>
    <property type="project" value="InterPro"/>
</dbReference>
<evidence type="ECO:0000256" key="4">
    <source>
        <dbReference type="ARBA" id="ARBA00022692"/>
    </source>
</evidence>
<proteinExistence type="inferred from homology"/>
<keyword evidence="6 7" id="KW-0472">Membrane</keyword>
<dbReference type="Pfam" id="PF02417">
    <property type="entry name" value="Chromate_transp"/>
    <property type="match status" value="1"/>
</dbReference>
<reference evidence="8 9" key="2">
    <citation type="journal article" date="2010" name="J. Bacteriol.">
        <title>Genome sequence of the polysaccharide-degrading, thermophilic anaerobe Spirochaeta thermophila DSM 6192.</title>
        <authorList>
            <person name="Angelov A."/>
            <person name="Liebl S."/>
            <person name="Ballschmiter M."/>
            <person name="Bomeke M."/>
            <person name="Lehmann R."/>
            <person name="Liesegang H."/>
            <person name="Daniel R."/>
            <person name="Liebl W."/>
        </authorList>
    </citation>
    <scope>NUCLEOTIDE SEQUENCE [LARGE SCALE GENOMIC DNA]</scope>
    <source>
        <strain evidence="9">ATCC 49972 / DSM 6192 / RI 19.B1</strain>
    </source>
</reference>
<keyword evidence="4 7" id="KW-0812">Transmembrane</keyword>
<dbReference type="KEGG" id="sta:STHERM_c05650"/>